<dbReference type="OrthoDB" id="5527234at2759"/>
<evidence type="ECO:0000313" key="2">
    <source>
        <dbReference type="EMBL" id="CAE7866168.1"/>
    </source>
</evidence>
<feature type="region of interest" description="Disordered" evidence="1">
    <location>
        <begin position="92"/>
        <end position="114"/>
    </location>
</feature>
<organism evidence="2 3">
    <name type="scientific">Symbiodinium necroappetens</name>
    <dbReference type="NCBI Taxonomy" id="1628268"/>
    <lineage>
        <taxon>Eukaryota</taxon>
        <taxon>Sar</taxon>
        <taxon>Alveolata</taxon>
        <taxon>Dinophyceae</taxon>
        <taxon>Suessiales</taxon>
        <taxon>Symbiodiniaceae</taxon>
        <taxon>Symbiodinium</taxon>
    </lineage>
</organism>
<accession>A0A813AHU5</accession>
<sequence>MATSRRETWQHMLLTPNPTQELVESFCPELWSQMSRTAVSARTVALHKTGRSFAVIQGLALDAFDSLDDRKKLAGAARQIQELCDRSLELIRASSVHEEEEEDEPPDEGGEAEVDSDLGAEEMLLTLLKISTSMSFSAAADRTSAIRQVRRTAQHLLRRCEVSGA</sequence>
<keyword evidence="3" id="KW-1185">Reference proteome</keyword>
<dbReference type="Proteomes" id="UP000601435">
    <property type="component" value="Unassembled WGS sequence"/>
</dbReference>
<evidence type="ECO:0000256" key="1">
    <source>
        <dbReference type="SAM" id="MobiDB-lite"/>
    </source>
</evidence>
<proteinExistence type="predicted"/>
<comment type="caution">
    <text evidence="2">The sequence shown here is derived from an EMBL/GenBank/DDBJ whole genome shotgun (WGS) entry which is preliminary data.</text>
</comment>
<evidence type="ECO:0000313" key="3">
    <source>
        <dbReference type="Proteomes" id="UP000601435"/>
    </source>
</evidence>
<feature type="compositionally biased region" description="Acidic residues" evidence="1">
    <location>
        <begin position="98"/>
        <end position="114"/>
    </location>
</feature>
<reference evidence="2" key="1">
    <citation type="submission" date="2021-02" db="EMBL/GenBank/DDBJ databases">
        <authorList>
            <person name="Dougan E. K."/>
            <person name="Rhodes N."/>
            <person name="Thang M."/>
            <person name="Chan C."/>
        </authorList>
    </citation>
    <scope>NUCLEOTIDE SEQUENCE</scope>
</reference>
<protein>
    <submittedName>
        <fullName evidence="2">Cep76 protein</fullName>
    </submittedName>
</protein>
<dbReference type="EMBL" id="CAJNJA010058963">
    <property type="protein sequence ID" value="CAE7866168.1"/>
    <property type="molecule type" value="Genomic_DNA"/>
</dbReference>
<name>A0A813AHU5_9DINO</name>
<gene>
    <name evidence="2" type="primary">cep76</name>
    <name evidence="2" type="ORF">SNEC2469_LOCUS27738</name>
</gene>
<dbReference type="AlphaFoldDB" id="A0A813AHU5"/>